<sequence length="308" mass="35143">MNTYNNLKLDSYAETNKTLIENKSRYETNVTTKAQADRFGISLSRLLSLREKIDQPTVWLTEVKASLKKTLIDQLYPFSNALVCFANSKQDVKMLVLVNTSKSKLQRDKEVDLIAFTDQCIELAKANLTELAAFSITEASLANLESVFNAFTQSRSDQILMKKDMKQAQESFAELMKETNSLLSKELDRSIENLRATEPEFVNHYFATRQKAKGVHHSYDLIGYLTDQATNQPVSLGSVKVEGLDMETDITNKGTFRFKSFPAGEQRLIIENINYKTLYVPIRRYASEKRRLNLKMEAIPLEITLPVE</sequence>
<dbReference type="RefSeq" id="WP_130306137.1">
    <property type="nucleotide sequence ID" value="NZ_SHKN01000001.1"/>
</dbReference>
<organism evidence="1 2">
    <name type="scientific">Ancylomarina subtilis</name>
    <dbReference type="NCBI Taxonomy" id="1639035"/>
    <lineage>
        <taxon>Bacteria</taxon>
        <taxon>Pseudomonadati</taxon>
        <taxon>Bacteroidota</taxon>
        <taxon>Bacteroidia</taxon>
        <taxon>Marinilabiliales</taxon>
        <taxon>Marinifilaceae</taxon>
        <taxon>Ancylomarina</taxon>
    </lineage>
</organism>
<dbReference type="EMBL" id="SHKN01000001">
    <property type="protein sequence ID" value="RZT96236.1"/>
    <property type="molecule type" value="Genomic_DNA"/>
</dbReference>
<dbReference type="Proteomes" id="UP000293562">
    <property type="component" value="Unassembled WGS sequence"/>
</dbReference>
<protein>
    <recommendedName>
        <fullName evidence="3">Carboxypeptidase-like protein</fullName>
    </recommendedName>
</protein>
<accession>A0A4Q7VJ73</accession>
<gene>
    <name evidence="1" type="ORF">EV201_0872</name>
</gene>
<evidence type="ECO:0000313" key="2">
    <source>
        <dbReference type="Proteomes" id="UP000293562"/>
    </source>
</evidence>
<comment type="caution">
    <text evidence="1">The sequence shown here is derived from an EMBL/GenBank/DDBJ whole genome shotgun (WGS) entry which is preliminary data.</text>
</comment>
<dbReference type="SUPFAM" id="SSF49464">
    <property type="entry name" value="Carboxypeptidase regulatory domain-like"/>
    <property type="match status" value="1"/>
</dbReference>
<dbReference type="InterPro" id="IPR008969">
    <property type="entry name" value="CarboxyPept-like_regulatory"/>
</dbReference>
<evidence type="ECO:0000313" key="1">
    <source>
        <dbReference type="EMBL" id="RZT96236.1"/>
    </source>
</evidence>
<keyword evidence="2" id="KW-1185">Reference proteome</keyword>
<dbReference type="OrthoDB" id="1325392at2"/>
<name>A0A4Q7VJ73_9BACT</name>
<reference evidence="1 2" key="1">
    <citation type="submission" date="2019-02" db="EMBL/GenBank/DDBJ databases">
        <title>Genomic Encyclopedia of Type Strains, Phase IV (KMG-IV): sequencing the most valuable type-strain genomes for metagenomic binning, comparative biology and taxonomic classification.</title>
        <authorList>
            <person name="Goeker M."/>
        </authorList>
    </citation>
    <scope>NUCLEOTIDE SEQUENCE [LARGE SCALE GENOMIC DNA]</scope>
    <source>
        <strain evidence="1 2">DSM 28825</strain>
    </source>
</reference>
<evidence type="ECO:0008006" key="3">
    <source>
        <dbReference type="Google" id="ProtNLM"/>
    </source>
</evidence>
<dbReference type="AlphaFoldDB" id="A0A4Q7VJ73"/>
<proteinExistence type="predicted"/>